<organism evidence="2 3">
    <name type="scientific">Pseudomonas brassicacearum</name>
    <dbReference type="NCBI Taxonomy" id="930166"/>
    <lineage>
        <taxon>Bacteria</taxon>
        <taxon>Pseudomonadati</taxon>
        <taxon>Pseudomonadota</taxon>
        <taxon>Gammaproteobacteria</taxon>
        <taxon>Pseudomonadales</taxon>
        <taxon>Pseudomonadaceae</taxon>
        <taxon>Pseudomonas</taxon>
    </lineage>
</organism>
<sequence length="736" mass="76320">MTEQEEFEFRARMEQENAAQSAQPQPAMAGPMLQATASAQPTAAPAVAAPPDRLKGRGWLEKGTLGAGKAVADLMDGIGVGGALWPRGWQRAPGADSDLMADPAGIVGNIGGQAGLAYLGGRGLQAGGAALQSLGAARAAIPGLEAGGKLLQTAGNAVINPASYRQAAGAGAAFGAISQPGSLIERTQNALMGGVGGATGLAVGRGAGNVAGGVKSLLTPTAPIEMEVSAKLAQKGIDFGSLPQAVKDQVVNLGKKAMGDVDNLDATQLGRMADFNALGIKPTRGWLNRDPKQWWMENTLNTVDDQMQKRFVDANRSLLYGVRKGAGDATDYERGQVLQKSVNDYDAGLKSKADNLYSAARNTAGRDIPLDPHKFVNDASIELDQQMLGSKLPADTLSWFQKATTGKEPFDMGTAMQRLQALNGRIYSTNDRAEAVALGIVKKHLINAIDGGESAAFNPAPGMSRPGSAPGAGRQPFTSEQIGGQPRLPGAAQISSEGGMVPFQGGVGPSTGANQAGEQSPPGIAEAFRAARSAAADRFRFQEASPLVERILKGNYAPEDLPDIVGKMKVDQLKGLSQLEQQRGVPIMSSLRGAAQAYVRDAATLQGETGGSFSINGLRKALDNIGPEKGKALFGNDGWADYQRILRAGGSIMNPPMKPAGSTTASNALRFIQAMPKIPGINGLLNLTVTAASKGKQMADVGSALNPPLSMVIPKKPKPSMLPMLMAPGLLGLSEQ</sequence>
<dbReference type="RefSeq" id="WP_123435230.1">
    <property type="nucleotide sequence ID" value="NZ_MOBK01000009.1"/>
</dbReference>
<reference evidence="2 3" key="1">
    <citation type="submission" date="2016-10" db="EMBL/GenBank/DDBJ databases">
        <title>Comparative genome analysis of multiple Pseudomonas spp. focuses on biocontrol and plant growth promoting traits.</title>
        <authorList>
            <person name="Tao X.-Y."/>
            <person name="Taylor C.G."/>
        </authorList>
    </citation>
    <scope>NUCLEOTIDE SEQUENCE [LARGE SCALE GENOMIC DNA]</scope>
    <source>
        <strain evidence="2 3">38D7</strain>
    </source>
</reference>
<name>A0A423HXJ9_9PSED</name>
<dbReference type="EMBL" id="MOBK01000009">
    <property type="protein sequence ID" value="RON17954.1"/>
    <property type="molecule type" value="Genomic_DNA"/>
</dbReference>
<dbReference type="AlphaFoldDB" id="A0A423HXJ9"/>
<feature type="region of interest" description="Disordered" evidence="1">
    <location>
        <begin position="464"/>
        <end position="484"/>
    </location>
</feature>
<accession>A0A423HXJ9</accession>
<comment type="caution">
    <text evidence="2">The sequence shown here is derived from an EMBL/GenBank/DDBJ whole genome shotgun (WGS) entry which is preliminary data.</text>
</comment>
<evidence type="ECO:0000313" key="2">
    <source>
        <dbReference type="EMBL" id="RON17954.1"/>
    </source>
</evidence>
<feature type="region of interest" description="Disordered" evidence="1">
    <location>
        <begin position="1"/>
        <end position="38"/>
    </location>
</feature>
<evidence type="ECO:0000256" key="1">
    <source>
        <dbReference type="SAM" id="MobiDB-lite"/>
    </source>
</evidence>
<evidence type="ECO:0000313" key="3">
    <source>
        <dbReference type="Proteomes" id="UP000285636"/>
    </source>
</evidence>
<feature type="compositionally biased region" description="Low complexity" evidence="1">
    <location>
        <begin position="18"/>
        <end position="38"/>
    </location>
</feature>
<gene>
    <name evidence="2" type="ORF">BK660_21945</name>
</gene>
<dbReference type="Proteomes" id="UP000285636">
    <property type="component" value="Unassembled WGS sequence"/>
</dbReference>
<protein>
    <submittedName>
        <fullName evidence="2">Uncharacterized protein</fullName>
    </submittedName>
</protein>
<proteinExistence type="predicted"/>